<feature type="region of interest" description="Disordered" evidence="2">
    <location>
        <begin position="1"/>
        <end position="26"/>
    </location>
</feature>
<sequence>MLTSGLGGPAEAGGGAPPGAERAARPDRPVAIAVTRGGTTYVGSADGGSLARISGEGRSLSRVRLVRDGPVVALAATSAGNVWVDQGVSVSLVSPRGRTKRSFDLAEPEGCALQPSRYGGIAAAGRRLYVASACRSALDVYTREGVLRASVPLPGGLPRGVAWGRAQAGQPARVFVTMPDNRRLVAYDASDLREESVPLRTLKVAQPRRGHRPVPTGVVADRWGQVVVADAHNHALYVYDANHAFSHYRTLGHPPRSRGPGTIAQPVALAQHVQDGKTYAGNLFIADAGRARVQRWDTLGRTYWSRGVRLP</sequence>
<organism evidence="3">
    <name type="scientific">freshwater metagenome</name>
    <dbReference type="NCBI Taxonomy" id="449393"/>
    <lineage>
        <taxon>unclassified sequences</taxon>
        <taxon>metagenomes</taxon>
        <taxon>ecological metagenomes</taxon>
    </lineage>
</organism>
<dbReference type="InterPro" id="IPR001258">
    <property type="entry name" value="NHL_repeat"/>
</dbReference>
<keyword evidence="1" id="KW-0677">Repeat</keyword>
<reference evidence="3" key="1">
    <citation type="submission" date="2020-05" db="EMBL/GenBank/DDBJ databases">
        <authorList>
            <person name="Chiriac C."/>
            <person name="Salcher M."/>
            <person name="Ghai R."/>
            <person name="Kavagutti S V."/>
        </authorList>
    </citation>
    <scope>NUCLEOTIDE SEQUENCE</scope>
</reference>
<dbReference type="EMBL" id="CAEZXR010000028">
    <property type="protein sequence ID" value="CAB4690533.1"/>
    <property type="molecule type" value="Genomic_DNA"/>
</dbReference>
<evidence type="ECO:0000256" key="2">
    <source>
        <dbReference type="SAM" id="MobiDB-lite"/>
    </source>
</evidence>
<dbReference type="SUPFAM" id="SSF101898">
    <property type="entry name" value="NHL repeat"/>
    <property type="match status" value="1"/>
</dbReference>
<dbReference type="InterPro" id="IPR011042">
    <property type="entry name" value="6-blade_b-propeller_TolB-like"/>
</dbReference>
<evidence type="ECO:0000313" key="3">
    <source>
        <dbReference type="EMBL" id="CAB4690533.1"/>
    </source>
</evidence>
<gene>
    <name evidence="3" type="ORF">UFOPK2579_00380</name>
</gene>
<dbReference type="PROSITE" id="PS51125">
    <property type="entry name" value="NHL"/>
    <property type="match status" value="1"/>
</dbReference>
<dbReference type="Gene3D" id="2.120.10.30">
    <property type="entry name" value="TolB, C-terminal domain"/>
    <property type="match status" value="1"/>
</dbReference>
<dbReference type="AlphaFoldDB" id="A0A6J6P1R5"/>
<feature type="compositionally biased region" description="Gly residues" evidence="2">
    <location>
        <begin position="1"/>
        <end position="17"/>
    </location>
</feature>
<protein>
    <submittedName>
        <fullName evidence="3">Unannotated protein</fullName>
    </submittedName>
</protein>
<proteinExistence type="predicted"/>
<evidence type="ECO:0000256" key="1">
    <source>
        <dbReference type="ARBA" id="ARBA00022737"/>
    </source>
</evidence>
<name>A0A6J6P1R5_9ZZZZ</name>
<accession>A0A6J6P1R5</accession>